<gene>
    <name evidence="1" type="ORF">Pint_29846</name>
</gene>
<proteinExistence type="predicted"/>
<dbReference type="EMBL" id="CM047750">
    <property type="protein sequence ID" value="KAJ0007861.1"/>
    <property type="molecule type" value="Genomic_DNA"/>
</dbReference>
<evidence type="ECO:0000313" key="2">
    <source>
        <dbReference type="Proteomes" id="UP001163603"/>
    </source>
</evidence>
<dbReference type="Proteomes" id="UP001163603">
    <property type="component" value="Chromosome 15"/>
</dbReference>
<sequence>MDINTWCCSSYLKRGYDRINISLNGLVSGSGTPRWRVLWRKIMREKKGIFDCSSSSCTRVHEPYDPLTYSQNFDDQGFMWEDPDNVSRSFSARFAVPSRVFEKSSGFELV</sequence>
<protein>
    <submittedName>
        <fullName evidence="1">Uncharacterized protein</fullName>
    </submittedName>
</protein>
<reference evidence="2" key="1">
    <citation type="journal article" date="2023" name="G3 (Bethesda)">
        <title>Genome assembly and association tests identify interacting loci associated with vigor, precocity, and sex in interspecific pistachio rootstocks.</title>
        <authorList>
            <person name="Palmer W."/>
            <person name="Jacygrad E."/>
            <person name="Sagayaradj S."/>
            <person name="Cavanaugh K."/>
            <person name="Han R."/>
            <person name="Bertier L."/>
            <person name="Beede B."/>
            <person name="Kafkas S."/>
            <person name="Golino D."/>
            <person name="Preece J."/>
            <person name="Michelmore R."/>
        </authorList>
    </citation>
    <scope>NUCLEOTIDE SEQUENCE [LARGE SCALE GENOMIC DNA]</scope>
</reference>
<evidence type="ECO:0000313" key="1">
    <source>
        <dbReference type="EMBL" id="KAJ0007861.1"/>
    </source>
</evidence>
<accession>A0ACC0X027</accession>
<organism evidence="1 2">
    <name type="scientific">Pistacia integerrima</name>
    <dbReference type="NCBI Taxonomy" id="434235"/>
    <lineage>
        <taxon>Eukaryota</taxon>
        <taxon>Viridiplantae</taxon>
        <taxon>Streptophyta</taxon>
        <taxon>Embryophyta</taxon>
        <taxon>Tracheophyta</taxon>
        <taxon>Spermatophyta</taxon>
        <taxon>Magnoliopsida</taxon>
        <taxon>eudicotyledons</taxon>
        <taxon>Gunneridae</taxon>
        <taxon>Pentapetalae</taxon>
        <taxon>rosids</taxon>
        <taxon>malvids</taxon>
        <taxon>Sapindales</taxon>
        <taxon>Anacardiaceae</taxon>
        <taxon>Pistacia</taxon>
    </lineage>
</organism>
<name>A0ACC0X027_9ROSI</name>
<keyword evidence="2" id="KW-1185">Reference proteome</keyword>
<comment type="caution">
    <text evidence="1">The sequence shown here is derived from an EMBL/GenBank/DDBJ whole genome shotgun (WGS) entry which is preliminary data.</text>
</comment>